<dbReference type="Pfam" id="PF13378">
    <property type="entry name" value="MR_MLE_C"/>
    <property type="match status" value="1"/>
</dbReference>
<dbReference type="RefSeq" id="WP_378254590.1">
    <property type="nucleotide sequence ID" value="NZ_JBHSIT010000003.1"/>
</dbReference>
<dbReference type="Gene3D" id="3.30.390.10">
    <property type="entry name" value="Enolase-like, N-terminal domain"/>
    <property type="match status" value="1"/>
</dbReference>
<dbReference type="CDD" id="cd03316">
    <property type="entry name" value="MR_like"/>
    <property type="match status" value="1"/>
</dbReference>
<feature type="domain" description="Mandelate racemase/muconate lactonizing enzyme C-terminal" evidence="1">
    <location>
        <begin position="111"/>
        <end position="213"/>
    </location>
</feature>
<gene>
    <name evidence="2" type="ORF">ACFPCY_12770</name>
</gene>
<dbReference type="EMBL" id="JBHSIT010000003">
    <property type="protein sequence ID" value="MFC4908200.1"/>
    <property type="molecule type" value="Genomic_DNA"/>
</dbReference>
<comment type="caution">
    <text evidence="2">The sequence shown here is derived from an EMBL/GenBank/DDBJ whole genome shotgun (WGS) entry which is preliminary data.</text>
</comment>
<protein>
    <submittedName>
        <fullName evidence="2">Mandelate racemase/muconate lactonizing enzyme family protein</fullName>
    </submittedName>
</protein>
<dbReference type="PANTHER" id="PTHR48080:SF2">
    <property type="entry name" value="D-GALACTONATE DEHYDRATASE"/>
    <property type="match status" value="1"/>
</dbReference>
<dbReference type="SUPFAM" id="SSF54826">
    <property type="entry name" value="Enolase N-terminal domain-like"/>
    <property type="match status" value="1"/>
</dbReference>
<dbReference type="InterPro" id="IPR029065">
    <property type="entry name" value="Enolase_C-like"/>
</dbReference>
<dbReference type="InterPro" id="IPR013342">
    <property type="entry name" value="Mandelate_racemase_C"/>
</dbReference>
<organism evidence="2 3">
    <name type="scientific">Actinomadura gamaensis</name>
    <dbReference type="NCBI Taxonomy" id="1763541"/>
    <lineage>
        <taxon>Bacteria</taxon>
        <taxon>Bacillati</taxon>
        <taxon>Actinomycetota</taxon>
        <taxon>Actinomycetes</taxon>
        <taxon>Streptosporangiales</taxon>
        <taxon>Thermomonosporaceae</taxon>
        <taxon>Actinomadura</taxon>
    </lineage>
</organism>
<name>A0ABV9TYT3_9ACTN</name>
<dbReference type="PANTHER" id="PTHR48080">
    <property type="entry name" value="D-GALACTONATE DEHYDRATASE-RELATED"/>
    <property type="match status" value="1"/>
</dbReference>
<evidence type="ECO:0000313" key="2">
    <source>
        <dbReference type="EMBL" id="MFC4908200.1"/>
    </source>
</evidence>
<proteinExistence type="predicted"/>
<sequence>MTGAVISLYRVAVSARTDWLVVRIADRDGASGWGECSDAGTPEAVAAHLDRPGDPADPFLVTTVRGALDQAHCDLEARRRGEPLWKWLGGSDPGPVRLYANINRMPGGRAPEDVAECALAAVRAGFRRIKFAPFDVPGDRPLPLLGLERARAVRAAVGPDVELMIDCHERLAPDELEPVLDALADLGLGWLEDATGIDDTAGLRRLRERTDLRLAGGEFAVDTAQVARARGLLDVVMPDVKHAGGVSAALDLAATAAECGAEVSFHNPSGPVATAVSAHLTGVAPGVLEFMFGEAEWRPAVVGGAERVAGGLLTLSPGPGIGLDLSPAHPQVTLLWSTP</sequence>
<dbReference type="SMART" id="SM00922">
    <property type="entry name" value="MR_MLE"/>
    <property type="match status" value="1"/>
</dbReference>
<dbReference type="SUPFAM" id="SSF51604">
    <property type="entry name" value="Enolase C-terminal domain-like"/>
    <property type="match status" value="1"/>
</dbReference>
<evidence type="ECO:0000259" key="1">
    <source>
        <dbReference type="SMART" id="SM00922"/>
    </source>
</evidence>
<dbReference type="InterPro" id="IPR036849">
    <property type="entry name" value="Enolase-like_C_sf"/>
</dbReference>
<evidence type="ECO:0000313" key="3">
    <source>
        <dbReference type="Proteomes" id="UP001595872"/>
    </source>
</evidence>
<dbReference type="Gene3D" id="3.20.20.120">
    <property type="entry name" value="Enolase-like C-terminal domain"/>
    <property type="match status" value="1"/>
</dbReference>
<dbReference type="Proteomes" id="UP001595872">
    <property type="component" value="Unassembled WGS sequence"/>
</dbReference>
<keyword evidence="3" id="KW-1185">Reference proteome</keyword>
<accession>A0ABV9TYT3</accession>
<dbReference type="InterPro" id="IPR034593">
    <property type="entry name" value="DgoD-like"/>
</dbReference>
<reference evidence="3" key="1">
    <citation type="journal article" date="2019" name="Int. J. Syst. Evol. Microbiol.">
        <title>The Global Catalogue of Microorganisms (GCM) 10K type strain sequencing project: providing services to taxonomists for standard genome sequencing and annotation.</title>
        <authorList>
            <consortium name="The Broad Institute Genomics Platform"/>
            <consortium name="The Broad Institute Genome Sequencing Center for Infectious Disease"/>
            <person name="Wu L."/>
            <person name="Ma J."/>
        </authorList>
    </citation>
    <scope>NUCLEOTIDE SEQUENCE [LARGE SCALE GENOMIC DNA]</scope>
    <source>
        <strain evidence="3">KLKA75</strain>
    </source>
</reference>
<dbReference type="InterPro" id="IPR029017">
    <property type="entry name" value="Enolase-like_N"/>
</dbReference>